<dbReference type="SMART" id="SM00382">
    <property type="entry name" value="AAA"/>
    <property type="match status" value="1"/>
</dbReference>
<evidence type="ECO:0000256" key="9">
    <source>
        <dbReference type="ARBA" id="ARBA00022989"/>
    </source>
</evidence>
<dbReference type="Pfam" id="PF13491">
    <property type="entry name" value="FtsK_4TM"/>
    <property type="match status" value="1"/>
</dbReference>
<dbReference type="PANTHER" id="PTHR22683">
    <property type="entry name" value="SPORULATION PROTEIN RELATED"/>
    <property type="match status" value="1"/>
</dbReference>
<proteinExistence type="inferred from homology"/>
<keyword evidence="10" id="KW-0238">DNA-binding</keyword>
<dbReference type="GO" id="GO:0007059">
    <property type="term" value="P:chromosome segregation"/>
    <property type="evidence" value="ECO:0007669"/>
    <property type="project" value="UniProtKB-KW"/>
</dbReference>
<keyword evidence="12" id="KW-0131">Cell cycle</keyword>
<name>A0A928TSH9_UNCKA</name>
<evidence type="ECO:0000256" key="4">
    <source>
        <dbReference type="ARBA" id="ARBA00022618"/>
    </source>
</evidence>
<dbReference type="SUPFAM" id="SSF46785">
    <property type="entry name" value="Winged helix' DNA-binding domain"/>
    <property type="match status" value="1"/>
</dbReference>
<organism evidence="18 19">
    <name type="scientific">candidate division WWE3 bacterium</name>
    <dbReference type="NCBI Taxonomy" id="2053526"/>
    <lineage>
        <taxon>Bacteria</taxon>
        <taxon>Katanobacteria</taxon>
    </lineage>
</organism>
<dbReference type="Gene3D" id="3.30.980.40">
    <property type="match status" value="1"/>
</dbReference>
<sequence length="786" mass="86215">MARRRRRRFRKLDFSLDPETRRGIFTVFLFLCAFLILLSIFGLAGSIGNAVDAGVSQVFGWDKLFVPFFLIAWGYHLIDPEKLPMNASNFVGFALFFVGLNGFMHAVSFPSVTVLDDAALRGAAGKLGQLLAEPALTLLGFAGTITLFLAIFVTSLLLIFNTSLQAIIDVFTAVWRGCVWLLKLLARPFVWLFRKKSASPDTYEEETGEDGEEEAPDEEAEEEEEEDEIEENESAPDGTRRTSVVPKKTKPKRRRAMIEVPLDLLTKRDDRPTSGDLEHNKEVIRKTLAQFGIKVEMGDVAVGPTVTQFTFKPAEGVKLTRITALHNDLALALAAHPIRIEAPIPGKSLVGIEVPNKSVAMVGLREMLESAAYQDKQRKMSIPFSLGKDVSGTPCVADLAKMPHMLVAGATGSGKSVCMNILIMSLLYNHGPDDLKFILVDPKRVEFPVYNGIPHLITPVITKVEDTVNALKWTLREMDRRFDILSSFGARDLASYNQRSKDKLPYLVFIIDELADLMVTSGAEVEGPIVRLAQMARAVGVHLVLATQRPSVDVLTGLIKANVPARMAFSVASSTDSRTILDQVGAEKLLGRGDMLYQTAEMSAPKRVQGAFVGDDEVRRVVEFLKSKYGPADYDAEVIERKRGALVLGSGSSDDGDADPLLESAMEEIVRAGKASASLLQRRLKVGYARAARILDLLEQSGYIGPADGAKPRDILKADFSSQTEEVFSDDEGSDDMSSSAGEDDEGDEDGDMSDETSSGEEDMARDTSDADDGDDEENEEDERRV</sequence>
<feature type="region of interest" description="Disordered" evidence="15">
    <location>
        <begin position="722"/>
        <end position="786"/>
    </location>
</feature>
<dbReference type="Gene3D" id="3.40.50.300">
    <property type="entry name" value="P-loop containing nucleotide triphosphate hydrolases"/>
    <property type="match status" value="1"/>
</dbReference>
<keyword evidence="3" id="KW-1003">Cell membrane</keyword>
<dbReference type="InterPro" id="IPR025199">
    <property type="entry name" value="FtsK_4TM"/>
</dbReference>
<dbReference type="InterPro" id="IPR003593">
    <property type="entry name" value="AAA+_ATPase"/>
</dbReference>
<evidence type="ECO:0000256" key="10">
    <source>
        <dbReference type="ARBA" id="ARBA00023125"/>
    </source>
</evidence>
<dbReference type="InterPro" id="IPR002543">
    <property type="entry name" value="FtsK_dom"/>
</dbReference>
<evidence type="ECO:0000256" key="7">
    <source>
        <dbReference type="ARBA" id="ARBA00022829"/>
    </source>
</evidence>
<dbReference type="SMART" id="SM00843">
    <property type="entry name" value="Ftsk_gamma"/>
    <property type="match status" value="1"/>
</dbReference>
<dbReference type="Gene3D" id="1.10.10.10">
    <property type="entry name" value="Winged helix-like DNA-binding domain superfamily/Winged helix DNA-binding domain"/>
    <property type="match status" value="1"/>
</dbReference>
<dbReference type="GO" id="GO:0005886">
    <property type="term" value="C:plasma membrane"/>
    <property type="evidence" value="ECO:0007669"/>
    <property type="project" value="UniProtKB-SubCell"/>
</dbReference>
<feature type="domain" description="FtsK" evidence="17">
    <location>
        <begin position="392"/>
        <end position="578"/>
    </location>
</feature>
<dbReference type="Proteomes" id="UP000710385">
    <property type="component" value="Unassembled WGS sequence"/>
</dbReference>
<comment type="caution">
    <text evidence="18">The sequence shown here is derived from an EMBL/GenBank/DDBJ whole genome shotgun (WGS) entry which is preliminary data.</text>
</comment>
<evidence type="ECO:0000256" key="3">
    <source>
        <dbReference type="ARBA" id="ARBA00022475"/>
    </source>
</evidence>
<feature type="transmembrane region" description="Helical" evidence="16">
    <location>
        <begin position="24"/>
        <end position="47"/>
    </location>
</feature>
<dbReference type="GO" id="GO:0003677">
    <property type="term" value="F:DNA binding"/>
    <property type="evidence" value="ECO:0007669"/>
    <property type="project" value="UniProtKB-KW"/>
</dbReference>
<dbReference type="InterPro" id="IPR050206">
    <property type="entry name" value="FtsK/SpoIIIE/SftA"/>
</dbReference>
<dbReference type="CDD" id="cd01127">
    <property type="entry name" value="TrwB_TraG_TraD_VirD4"/>
    <property type="match status" value="1"/>
</dbReference>
<dbReference type="PANTHER" id="PTHR22683:SF41">
    <property type="entry name" value="DNA TRANSLOCASE FTSK"/>
    <property type="match status" value="1"/>
</dbReference>
<dbReference type="InterPro" id="IPR036388">
    <property type="entry name" value="WH-like_DNA-bd_sf"/>
</dbReference>
<evidence type="ECO:0000256" key="2">
    <source>
        <dbReference type="ARBA" id="ARBA00006474"/>
    </source>
</evidence>
<feature type="binding site" evidence="14">
    <location>
        <begin position="409"/>
        <end position="416"/>
    </location>
    <ligand>
        <name>ATP</name>
        <dbReference type="ChEBI" id="CHEBI:30616"/>
    </ligand>
</feature>
<comment type="subcellular location">
    <subcellularLocation>
        <location evidence="1">Cell membrane</location>
        <topology evidence="1">Multi-pass membrane protein</topology>
    </subcellularLocation>
</comment>
<dbReference type="EMBL" id="JABTTY010000001">
    <property type="protein sequence ID" value="MBE7525314.1"/>
    <property type="molecule type" value="Genomic_DNA"/>
</dbReference>
<feature type="region of interest" description="Disordered" evidence="15">
    <location>
        <begin position="201"/>
        <end position="253"/>
    </location>
</feature>
<dbReference type="AlphaFoldDB" id="A0A928TSH9"/>
<feature type="compositionally biased region" description="Acidic residues" evidence="15">
    <location>
        <begin position="770"/>
        <end position="786"/>
    </location>
</feature>
<keyword evidence="8 14" id="KW-0067">ATP-binding</keyword>
<dbReference type="Pfam" id="PF17854">
    <property type="entry name" value="FtsK_alpha"/>
    <property type="match status" value="1"/>
</dbReference>
<dbReference type="InterPro" id="IPR018541">
    <property type="entry name" value="Ftsk_gamma"/>
</dbReference>
<evidence type="ECO:0000256" key="5">
    <source>
        <dbReference type="ARBA" id="ARBA00022692"/>
    </source>
</evidence>
<gene>
    <name evidence="18" type="ORF">HS096_02925</name>
</gene>
<dbReference type="Pfam" id="PF09397">
    <property type="entry name" value="FtsK_gamma"/>
    <property type="match status" value="1"/>
</dbReference>
<dbReference type="Pfam" id="PF01580">
    <property type="entry name" value="FtsK_SpoIIIE"/>
    <property type="match status" value="1"/>
</dbReference>
<evidence type="ECO:0000256" key="11">
    <source>
        <dbReference type="ARBA" id="ARBA00023136"/>
    </source>
</evidence>
<evidence type="ECO:0000256" key="14">
    <source>
        <dbReference type="PROSITE-ProRule" id="PRU00289"/>
    </source>
</evidence>
<keyword evidence="7" id="KW-0159">Chromosome partition</keyword>
<feature type="compositionally biased region" description="Acidic residues" evidence="15">
    <location>
        <begin position="202"/>
        <end position="234"/>
    </location>
</feature>
<dbReference type="PROSITE" id="PS50901">
    <property type="entry name" value="FTSK"/>
    <property type="match status" value="1"/>
</dbReference>
<keyword evidence="9 16" id="KW-1133">Transmembrane helix</keyword>
<feature type="compositionally biased region" description="Acidic residues" evidence="15">
    <location>
        <begin position="742"/>
        <end position="762"/>
    </location>
</feature>
<keyword evidence="6 14" id="KW-0547">Nucleotide-binding</keyword>
<evidence type="ECO:0000256" key="6">
    <source>
        <dbReference type="ARBA" id="ARBA00022741"/>
    </source>
</evidence>
<comment type="subunit">
    <text evidence="13">Homohexamer. Forms a ring that surrounds DNA.</text>
</comment>
<evidence type="ECO:0000313" key="19">
    <source>
        <dbReference type="Proteomes" id="UP000710385"/>
    </source>
</evidence>
<dbReference type="InterPro" id="IPR036390">
    <property type="entry name" value="WH_DNA-bd_sf"/>
</dbReference>
<accession>A0A928TSH9</accession>
<protein>
    <submittedName>
        <fullName evidence="18">DNA translocase FtsK 4TM domain-containing protein</fullName>
    </submittedName>
</protein>
<evidence type="ECO:0000256" key="13">
    <source>
        <dbReference type="ARBA" id="ARBA00025923"/>
    </source>
</evidence>
<comment type="similarity">
    <text evidence="2">Belongs to the FtsK/SpoIIIE/SftA family.</text>
</comment>
<evidence type="ECO:0000259" key="17">
    <source>
        <dbReference type="PROSITE" id="PS50901"/>
    </source>
</evidence>
<reference evidence="18" key="1">
    <citation type="submission" date="2020-05" db="EMBL/GenBank/DDBJ databases">
        <title>High-Quality Genomes of Partial-Nitritation/Anammox System by Hierarchical Clustering Based Hybrid Assembly.</title>
        <authorList>
            <person name="Liu L."/>
            <person name="Wang Y."/>
            <person name="Che Y."/>
            <person name="Chen Y."/>
            <person name="Xia Y."/>
            <person name="Luo R."/>
            <person name="Cheng S.H."/>
            <person name="Zheng C."/>
            <person name="Zhang T."/>
        </authorList>
    </citation>
    <scope>NUCLEOTIDE SEQUENCE</scope>
    <source>
        <strain evidence="18">H1_PAT1</strain>
    </source>
</reference>
<evidence type="ECO:0000256" key="15">
    <source>
        <dbReference type="SAM" id="MobiDB-lite"/>
    </source>
</evidence>
<dbReference type="GO" id="GO:0051301">
    <property type="term" value="P:cell division"/>
    <property type="evidence" value="ECO:0007669"/>
    <property type="project" value="UniProtKB-KW"/>
</dbReference>
<dbReference type="SUPFAM" id="SSF52540">
    <property type="entry name" value="P-loop containing nucleoside triphosphate hydrolases"/>
    <property type="match status" value="1"/>
</dbReference>
<feature type="transmembrane region" description="Helical" evidence="16">
    <location>
        <begin position="59"/>
        <end position="78"/>
    </location>
</feature>
<evidence type="ECO:0000256" key="1">
    <source>
        <dbReference type="ARBA" id="ARBA00004651"/>
    </source>
</evidence>
<dbReference type="InterPro" id="IPR027417">
    <property type="entry name" value="P-loop_NTPase"/>
</dbReference>
<evidence type="ECO:0000256" key="8">
    <source>
        <dbReference type="ARBA" id="ARBA00022840"/>
    </source>
</evidence>
<keyword evidence="11 16" id="KW-0472">Membrane</keyword>
<evidence type="ECO:0000313" key="18">
    <source>
        <dbReference type="EMBL" id="MBE7525314.1"/>
    </source>
</evidence>
<keyword evidence="4" id="KW-0132">Cell division</keyword>
<dbReference type="InterPro" id="IPR041027">
    <property type="entry name" value="FtsK_alpha"/>
</dbReference>
<feature type="transmembrane region" description="Helical" evidence="16">
    <location>
        <begin position="135"/>
        <end position="161"/>
    </location>
</feature>
<evidence type="ECO:0000256" key="16">
    <source>
        <dbReference type="SAM" id="Phobius"/>
    </source>
</evidence>
<keyword evidence="5 16" id="KW-0812">Transmembrane</keyword>
<evidence type="ECO:0000256" key="12">
    <source>
        <dbReference type="ARBA" id="ARBA00023306"/>
    </source>
</evidence>
<dbReference type="GO" id="GO:0005524">
    <property type="term" value="F:ATP binding"/>
    <property type="evidence" value="ECO:0007669"/>
    <property type="project" value="UniProtKB-UniRule"/>
</dbReference>
<feature type="transmembrane region" description="Helical" evidence="16">
    <location>
        <begin position="173"/>
        <end position="193"/>
    </location>
</feature>
<feature type="transmembrane region" description="Helical" evidence="16">
    <location>
        <begin position="90"/>
        <end position="115"/>
    </location>
</feature>